<organism evidence="2 3">
    <name type="scientific">Tautonia plasticadhaerens</name>
    <dbReference type="NCBI Taxonomy" id="2527974"/>
    <lineage>
        <taxon>Bacteria</taxon>
        <taxon>Pseudomonadati</taxon>
        <taxon>Planctomycetota</taxon>
        <taxon>Planctomycetia</taxon>
        <taxon>Isosphaerales</taxon>
        <taxon>Isosphaeraceae</taxon>
        <taxon>Tautonia</taxon>
    </lineage>
</organism>
<keyword evidence="3" id="KW-1185">Reference proteome</keyword>
<dbReference type="AlphaFoldDB" id="A0A518GXJ6"/>
<dbReference type="EMBL" id="CP036426">
    <property type="protein sequence ID" value="QDV33318.1"/>
    <property type="molecule type" value="Genomic_DNA"/>
</dbReference>
<dbReference type="Proteomes" id="UP000317835">
    <property type="component" value="Chromosome"/>
</dbReference>
<dbReference type="Pfam" id="PF13298">
    <property type="entry name" value="LigD_N"/>
    <property type="match status" value="1"/>
</dbReference>
<keyword evidence="2" id="KW-0436">Ligase</keyword>
<evidence type="ECO:0000259" key="1">
    <source>
        <dbReference type="Pfam" id="PF13298"/>
    </source>
</evidence>
<protein>
    <submittedName>
        <fullName evidence="2">DNA ligase-like protein</fullName>
    </submittedName>
</protein>
<dbReference type="KEGG" id="tpla:ElP_11890"/>
<accession>A0A518GXJ6</accession>
<dbReference type="InterPro" id="IPR014144">
    <property type="entry name" value="LigD_PE_domain"/>
</dbReference>
<reference evidence="2 3" key="1">
    <citation type="submission" date="2019-02" db="EMBL/GenBank/DDBJ databases">
        <title>Deep-cultivation of Planctomycetes and their phenomic and genomic characterization uncovers novel biology.</title>
        <authorList>
            <person name="Wiegand S."/>
            <person name="Jogler M."/>
            <person name="Boedeker C."/>
            <person name="Pinto D."/>
            <person name="Vollmers J."/>
            <person name="Rivas-Marin E."/>
            <person name="Kohn T."/>
            <person name="Peeters S.H."/>
            <person name="Heuer A."/>
            <person name="Rast P."/>
            <person name="Oberbeckmann S."/>
            <person name="Bunk B."/>
            <person name="Jeske O."/>
            <person name="Meyerdierks A."/>
            <person name="Storesund J.E."/>
            <person name="Kallscheuer N."/>
            <person name="Luecker S."/>
            <person name="Lage O.M."/>
            <person name="Pohl T."/>
            <person name="Merkel B.J."/>
            <person name="Hornburger P."/>
            <person name="Mueller R.-W."/>
            <person name="Bruemmer F."/>
            <person name="Labrenz M."/>
            <person name="Spormann A.M."/>
            <person name="Op den Camp H."/>
            <person name="Overmann J."/>
            <person name="Amann R."/>
            <person name="Jetten M.S.M."/>
            <person name="Mascher T."/>
            <person name="Medema M.H."/>
            <person name="Devos D.P."/>
            <person name="Kaster A.-K."/>
            <person name="Ovreas L."/>
            <person name="Rohde M."/>
            <person name="Galperin M.Y."/>
            <person name="Jogler C."/>
        </authorList>
    </citation>
    <scope>NUCLEOTIDE SEQUENCE [LARGE SCALE GENOMIC DNA]</scope>
    <source>
        <strain evidence="2 3">ElP</strain>
    </source>
</reference>
<name>A0A518GXJ6_9BACT</name>
<feature type="domain" description="DNA ligase D 3'-phosphoesterase" evidence="1">
    <location>
        <begin position="15"/>
        <end position="109"/>
    </location>
</feature>
<gene>
    <name evidence="2" type="ORF">ElP_11890</name>
</gene>
<proteinExistence type="predicted"/>
<sequence length="126" mass="14117">MTATPGPSGRFVLLEHRWDGIHWDLMLEAGASLRTWALGSFPGAGVDIDARALPDHRPLYLEYEGPISGGRGVVRRVDSGTYERVAWEPDRVVVRLRGAQVIGEVELVRVGGDRRWGWRLRIGKFI</sequence>
<dbReference type="GO" id="GO:0016874">
    <property type="term" value="F:ligase activity"/>
    <property type="evidence" value="ECO:0007669"/>
    <property type="project" value="UniProtKB-KW"/>
</dbReference>
<dbReference type="RefSeq" id="WP_145267710.1">
    <property type="nucleotide sequence ID" value="NZ_CP036426.1"/>
</dbReference>
<evidence type="ECO:0000313" key="2">
    <source>
        <dbReference type="EMBL" id="QDV33318.1"/>
    </source>
</evidence>
<evidence type="ECO:0000313" key="3">
    <source>
        <dbReference type="Proteomes" id="UP000317835"/>
    </source>
</evidence>
<dbReference type="OrthoDB" id="288736at2"/>